<keyword evidence="2" id="KW-1185">Reference proteome</keyword>
<name>A0A4S4KUV2_9APHY</name>
<dbReference type="AlphaFoldDB" id="A0A4S4KUV2"/>
<protein>
    <submittedName>
        <fullName evidence="1">Uncharacterized protein</fullName>
    </submittedName>
</protein>
<proteinExistence type="predicted"/>
<dbReference type="EMBL" id="SGPJ01000016">
    <property type="protein sequence ID" value="THH01828.1"/>
    <property type="molecule type" value="Genomic_DNA"/>
</dbReference>
<gene>
    <name evidence="1" type="ORF">EW026_g955</name>
</gene>
<dbReference type="Proteomes" id="UP000309038">
    <property type="component" value="Unassembled WGS sequence"/>
</dbReference>
<accession>A0A4S4KUV2</accession>
<reference evidence="1 2" key="1">
    <citation type="submission" date="2019-02" db="EMBL/GenBank/DDBJ databases">
        <title>Genome sequencing of the rare red list fungi Phlebia centrifuga.</title>
        <authorList>
            <person name="Buettner E."/>
            <person name="Kellner H."/>
        </authorList>
    </citation>
    <scope>NUCLEOTIDE SEQUENCE [LARGE SCALE GENOMIC DNA]</scope>
    <source>
        <strain evidence="1 2">DSM 108282</strain>
    </source>
</reference>
<sequence>MNDGKTYSFFSWAATARQDAQSGSPKPWVPPDFIIKADDDSFVMLAELEAHLRVELHGGPLPRHYNKSPVLIAPPASSNQSTVYHAPNDDPLIYWGYTVKNRFMGGELYALSHSLVDWISKDPGAKEHVTGAEDQVTARWVRWHPRADDVRWVRERCWIYDHPKAGTVYSRGFLFPSEAKRVQTGIISDIQRWYKSYKSYKSPLSPGRSSSDVVPEDFVPVFGPHGETPSSWVLSSVSTFQVRYSPPVPGLSSDHSIEALVEGSDMSRLTKWNATAADEAWQNREGRIRRYEGKRVEAATALLEGEDYTEGELAQGAAEASPHFAELAATWDR</sequence>
<comment type="caution">
    <text evidence="1">The sequence shown here is derived from an EMBL/GenBank/DDBJ whole genome shotgun (WGS) entry which is preliminary data.</text>
</comment>
<evidence type="ECO:0000313" key="2">
    <source>
        <dbReference type="Proteomes" id="UP000309038"/>
    </source>
</evidence>
<organism evidence="1 2">
    <name type="scientific">Hermanssonia centrifuga</name>
    <dbReference type="NCBI Taxonomy" id="98765"/>
    <lineage>
        <taxon>Eukaryota</taxon>
        <taxon>Fungi</taxon>
        <taxon>Dikarya</taxon>
        <taxon>Basidiomycota</taxon>
        <taxon>Agaricomycotina</taxon>
        <taxon>Agaricomycetes</taxon>
        <taxon>Polyporales</taxon>
        <taxon>Meruliaceae</taxon>
        <taxon>Hermanssonia</taxon>
    </lineage>
</organism>
<evidence type="ECO:0000313" key="1">
    <source>
        <dbReference type="EMBL" id="THH01828.1"/>
    </source>
</evidence>